<protein>
    <submittedName>
        <fullName evidence="2">Fimbrial protein</fullName>
    </submittedName>
</protein>
<dbReference type="RefSeq" id="WP_105796336.1">
    <property type="nucleotide sequence ID" value="NZ_JAHPLO010000030.1"/>
</dbReference>
<proteinExistence type="predicted"/>
<keyword evidence="1" id="KW-0472">Membrane</keyword>
<sequence length="208" mass="22410">MIAKRLHAAGPLRLDGFNLLPYRERVARALRRRQAAQCGAAILLAALGVGLWTAGCTWRRLDMDAERLRLDARLRQLEPQAAAAKRAARTAGAVTQRDAQTVELAEPHRRVSALLATLAQVRDDTVRIDALHATRSGVVLDVRAASYRAGARWLAGVAREQRDARIDVDALKPASAAAPVAAGAPIAFSAHVRWRDATPRRATPGDGA</sequence>
<evidence type="ECO:0000256" key="1">
    <source>
        <dbReference type="SAM" id="Phobius"/>
    </source>
</evidence>
<organism evidence="2 3">
    <name type="scientific">Burkholderia multivorans</name>
    <dbReference type="NCBI Taxonomy" id="87883"/>
    <lineage>
        <taxon>Bacteria</taxon>
        <taxon>Pseudomonadati</taxon>
        <taxon>Pseudomonadota</taxon>
        <taxon>Betaproteobacteria</taxon>
        <taxon>Burkholderiales</taxon>
        <taxon>Burkholderiaceae</taxon>
        <taxon>Burkholderia</taxon>
        <taxon>Burkholderia cepacia complex</taxon>
    </lineage>
</organism>
<accession>A0A2S9MCL4</accession>
<evidence type="ECO:0000313" key="3">
    <source>
        <dbReference type="Proteomes" id="UP000238982"/>
    </source>
</evidence>
<dbReference type="EMBL" id="PVGH01000098">
    <property type="protein sequence ID" value="PRF55154.1"/>
    <property type="molecule type" value="Genomic_DNA"/>
</dbReference>
<feature type="transmembrane region" description="Helical" evidence="1">
    <location>
        <begin position="35"/>
        <end position="54"/>
    </location>
</feature>
<gene>
    <name evidence="2" type="ORF">C6Q15_26240</name>
</gene>
<dbReference type="Proteomes" id="UP000238982">
    <property type="component" value="Unassembled WGS sequence"/>
</dbReference>
<comment type="caution">
    <text evidence="2">The sequence shown here is derived from an EMBL/GenBank/DDBJ whole genome shotgun (WGS) entry which is preliminary data.</text>
</comment>
<keyword evidence="1" id="KW-0812">Transmembrane</keyword>
<dbReference type="AlphaFoldDB" id="A0A2S9MCL4"/>
<evidence type="ECO:0000313" key="2">
    <source>
        <dbReference type="EMBL" id="PRF55154.1"/>
    </source>
</evidence>
<name>A0A2S9MCL4_9BURK</name>
<reference evidence="2 3" key="1">
    <citation type="submission" date="2018-03" db="EMBL/GenBank/DDBJ databases">
        <authorList>
            <person name="Keele B.F."/>
        </authorList>
    </citation>
    <scope>NUCLEOTIDE SEQUENCE [LARGE SCALE GENOMIC DNA]</scope>
    <source>
        <strain evidence="2 3">AU19729</strain>
    </source>
</reference>
<keyword evidence="1" id="KW-1133">Transmembrane helix</keyword>